<dbReference type="AlphaFoldDB" id="A0AAN6V5F9"/>
<feature type="region of interest" description="Disordered" evidence="1">
    <location>
        <begin position="354"/>
        <end position="405"/>
    </location>
</feature>
<evidence type="ECO:0000256" key="1">
    <source>
        <dbReference type="SAM" id="MobiDB-lite"/>
    </source>
</evidence>
<protein>
    <submittedName>
        <fullName evidence="3">Uncharacterized protein</fullName>
    </submittedName>
</protein>
<reference evidence="3" key="1">
    <citation type="journal article" date="2023" name="Mol. Phylogenet. Evol.">
        <title>Genome-scale phylogeny and comparative genomics of the fungal order Sordariales.</title>
        <authorList>
            <person name="Hensen N."/>
            <person name="Bonometti L."/>
            <person name="Westerberg I."/>
            <person name="Brannstrom I.O."/>
            <person name="Guillou S."/>
            <person name="Cros-Aarteil S."/>
            <person name="Calhoun S."/>
            <person name="Haridas S."/>
            <person name="Kuo A."/>
            <person name="Mondo S."/>
            <person name="Pangilinan J."/>
            <person name="Riley R."/>
            <person name="LaButti K."/>
            <person name="Andreopoulos B."/>
            <person name="Lipzen A."/>
            <person name="Chen C."/>
            <person name="Yan M."/>
            <person name="Daum C."/>
            <person name="Ng V."/>
            <person name="Clum A."/>
            <person name="Steindorff A."/>
            <person name="Ohm R.A."/>
            <person name="Martin F."/>
            <person name="Silar P."/>
            <person name="Natvig D.O."/>
            <person name="Lalanne C."/>
            <person name="Gautier V."/>
            <person name="Ament-Velasquez S.L."/>
            <person name="Kruys A."/>
            <person name="Hutchinson M.I."/>
            <person name="Powell A.J."/>
            <person name="Barry K."/>
            <person name="Miller A.N."/>
            <person name="Grigoriev I.V."/>
            <person name="Debuchy R."/>
            <person name="Gladieux P."/>
            <person name="Hiltunen Thoren M."/>
            <person name="Johannesson H."/>
        </authorList>
    </citation>
    <scope>NUCLEOTIDE SEQUENCE</scope>
    <source>
        <strain evidence="3">CBS 141.50</strain>
    </source>
</reference>
<evidence type="ECO:0000256" key="2">
    <source>
        <dbReference type="SAM" id="Phobius"/>
    </source>
</evidence>
<gene>
    <name evidence="3" type="ORF">C8A04DRAFT_27009</name>
</gene>
<dbReference type="GeneID" id="87816745"/>
<sequence>MGWNISQWLAFARAIQMLGALIAVGSFGYVTVRLNNTTHGVSKQTMVLEMLACFLLGYSILSIVLQHTGRRSKKTRWLTFTVFFDVFLSTILLGIINVLARGGLPMHCAGMTRPDLDPTIVPLPGFTTIGFSDEGPGRRGELDDLCQYVTPYYAVANFLIFTYMFTITATVLRILESKYTKNTKVNEMLDSLERSGDVSMKIMEPPSPLEELPRPNFAPPPSEGIMTRTASLRSTFTAATSVAPTHTGGSGVSVIPRRPIGGSAPPALPRRPIPPPASPSSSRTAANPGTGFVPVPLDDDDSAEAALVSDGMRHQPPPQLQNQHQRIPSRDYHAPFPRMPMLTEEDQSADAALVSDGMQPGDHTLPPYHPGNRRMSGHGGDNDTRLSGYVKGQTRAQNMKDSGGY</sequence>
<keyword evidence="4" id="KW-1185">Reference proteome</keyword>
<feature type="transmembrane region" description="Helical" evidence="2">
    <location>
        <begin position="44"/>
        <end position="65"/>
    </location>
</feature>
<feature type="compositionally biased region" description="Pro residues" evidence="1">
    <location>
        <begin position="266"/>
        <end position="278"/>
    </location>
</feature>
<dbReference type="RefSeq" id="XP_062638619.1">
    <property type="nucleotide sequence ID" value="XM_062780132.1"/>
</dbReference>
<feature type="transmembrane region" description="Helical" evidence="2">
    <location>
        <begin position="77"/>
        <end position="96"/>
    </location>
</feature>
<reference evidence="3" key="2">
    <citation type="submission" date="2023-05" db="EMBL/GenBank/DDBJ databases">
        <authorList>
            <consortium name="Lawrence Berkeley National Laboratory"/>
            <person name="Steindorff A."/>
            <person name="Hensen N."/>
            <person name="Bonometti L."/>
            <person name="Westerberg I."/>
            <person name="Brannstrom I.O."/>
            <person name="Guillou S."/>
            <person name="Cros-Aarteil S."/>
            <person name="Calhoun S."/>
            <person name="Haridas S."/>
            <person name="Kuo A."/>
            <person name="Mondo S."/>
            <person name="Pangilinan J."/>
            <person name="Riley R."/>
            <person name="Labutti K."/>
            <person name="Andreopoulos B."/>
            <person name="Lipzen A."/>
            <person name="Chen C."/>
            <person name="Yanf M."/>
            <person name="Daum C."/>
            <person name="Ng V."/>
            <person name="Clum A."/>
            <person name="Ohm R."/>
            <person name="Martin F."/>
            <person name="Silar P."/>
            <person name="Natvig D."/>
            <person name="Lalanne C."/>
            <person name="Gautier V."/>
            <person name="Ament-Velasquez S.L."/>
            <person name="Kruys A."/>
            <person name="Hutchinson M.I."/>
            <person name="Powell A.J."/>
            <person name="Barry K."/>
            <person name="Miller A.N."/>
            <person name="Grigoriev I.V."/>
            <person name="Debuchy R."/>
            <person name="Gladieux P."/>
            <person name="Thoren M.H."/>
            <person name="Johannesson H."/>
        </authorList>
    </citation>
    <scope>NUCLEOTIDE SEQUENCE</scope>
    <source>
        <strain evidence="3">CBS 141.50</strain>
    </source>
</reference>
<name>A0AAN6V5F9_9PEZI</name>
<organism evidence="3 4">
    <name type="scientific">Dichotomopilus funicola</name>
    <dbReference type="NCBI Taxonomy" id="1934379"/>
    <lineage>
        <taxon>Eukaryota</taxon>
        <taxon>Fungi</taxon>
        <taxon>Dikarya</taxon>
        <taxon>Ascomycota</taxon>
        <taxon>Pezizomycotina</taxon>
        <taxon>Sordariomycetes</taxon>
        <taxon>Sordariomycetidae</taxon>
        <taxon>Sordariales</taxon>
        <taxon>Chaetomiaceae</taxon>
        <taxon>Dichotomopilus</taxon>
    </lineage>
</organism>
<evidence type="ECO:0000313" key="4">
    <source>
        <dbReference type="Proteomes" id="UP001302676"/>
    </source>
</evidence>
<dbReference type="EMBL" id="MU853570">
    <property type="protein sequence ID" value="KAK4145248.1"/>
    <property type="molecule type" value="Genomic_DNA"/>
</dbReference>
<accession>A0AAN6V5F9</accession>
<feature type="compositionally biased region" description="Low complexity" evidence="1">
    <location>
        <begin position="279"/>
        <end position="288"/>
    </location>
</feature>
<proteinExistence type="predicted"/>
<comment type="caution">
    <text evidence="3">The sequence shown here is derived from an EMBL/GenBank/DDBJ whole genome shotgun (WGS) entry which is preliminary data.</text>
</comment>
<feature type="compositionally biased region" description="Polar residues" evidence="1">
    <location>
        <begin position="394"/>
        <end position="405"/>
    </location>
</feature>
<feature type="transmembrane region" description="Helical" evidence="2">
    <location>
        <begin position="152"/>
        <end position="175"/>
    </location>
</feature>
<keyword evidence="2" id="KW-0812">Transmembrane</keyword>
<keyword evidence="2" id="KW-0472">Membrane</keyword>
<feature type="transmembrane region" description="Helical" evidence="2">
    <location>
        <begin position="12"/>
        <end position="32"/>
    </location>
</feature>
<feature type="region of interest" description="Disordered" evidence="1">
    <location>
        <begin position="242"/>
        <end position="299"/>
    </location>
</feature>
<evidence type="ECO:0000313" key="3">
    <source>
        <dbReference type="EMBL" id="KAK4145248.1"/>
    </source>
</evidence>
<dbReference type="Proteomes" id="UP001302676">
    <property type="component" value="Unassembled WGS sequence"/>
</dbReference>
<keyword evidence="2" id="KW-1133">Transmembrane helix</keyword>